<dbReference type="InterPro" id="IPR036034">
    <property type="entry name" value="PDZ_sf"/>
</dbReference>
<evidence type="ECO:0000259" key="9">
    <source>
        <dbReference type="PROSITE" id="PS50106"/>
    </source>
</evidence>
<feature type="region of interest" description="Disordered" evidence="6">
    <location>
        <begin position="1052"/>
        <end position="1082"/>
    </location>
</feature>
<feature type="compositionally biased region" description="Polar residues" evidence="6">
    <location>
        <begin position="1321"/>
        <end position="1332"/>
    </location>
</feature>
<dbReference type="Gene3D" id="2.30.30.40">
    <property type="entry name" value="SH3 Domains"/>
    <property type="match status" value="1"/>
</dbReference>
<sequence>MLPSPCSPESQQQCAANGDRGDSDSSREDSVYDTISTTAETPLSGAMDEPQVNSVVIRIGIPDLQQTKCMKLNTEAPIWSSKQRILCTLNQSLKDVLNYGLFLPAYNGKAGKFLDEERLLKEYPLPTITPLPYLEFRYKRRVYTQSHLDDKQLARLHTKANLKKFMEYVQQRNVEKVAKFLEKGLDPNFHDPETGECPLTMAAQLEGCADLIKVLKNGGAHLDFRTKDGITALHRAVRSKNHTALITLLDLGASPDYKDSRGLSPLYHSSMVGGDPYCCELLLHDHAQLGCMDENGWQEIHQACRHGHVQHLEHLLFYGADMSAQNASGNTALHVCALYNQDSCARVLLFRGANKEIKNYNSQTAFQVAIIAGNFDLAEIIKIHKPSDVVPFRETPSYTNRRRVTGSGTLTSPRSLLRSASDNNLNAEGRPSCSPAPSLRSLPPLAAQPPAEVADSSLQSTGSSRSSHTRSPSLQCVQEEREPSPPPPSPALSGPRGPKRKLYSAVPGRTFIVVKPYTPQGEGEIQLNRGERVKVLSIGEGGFWEGTVKGRTGWFPAECVEEVQMRQYDPRLETREDRTKRLFRHYTVGSYDNFSSYSDYIIEEKNAVLQKKENEGFGFVLRGAKAETPIEEFTPTPAFPALQYLESVDVEGVAWRAGLRTGDFLIEVNGVNVVKVGHKQVVSLIRQGGNHLLMKVVSVTRKPESEEVVRKKAPPPPKRAPSTTLTLRSKSMTAELEELGEFLSRRQFRRALRASEEDRLSALAAEHRFPRSSSMTDSLRDSHSIPPPPQTAPPPPPSPYYLDTGPPPAFCPPPPPGRAHDQSRSSFKPGTEAKVHGMTQVVPSAELYEPPRSSTHAERKGRVIDNPYANVGQFSIGLYTPTKPQRKKSPLVKQLQVEDAQERASLALASAHAREHSPTGRIPHTSRAEYYQQQLMQERARAMGEGQQGKGPFAAAIAGAVKDREKRLEERRKSTVFLSVGTVEGSTSPPEYPSLTQSRSVDERLLSRELGQLPPPAVALRPSPSTTTFIHPLTGKPLDPNSPLALALAARERALTSQSQSPASKAEGDLVSPPPIKNQWETPPTLHKEIETKVEDRKQEDKKSMIISIVDTSQQKTAGLIMVHATSNGQDVGLGLEEPSLSPKAALPEPSKPTLAEIKRAQSPSPDAAATQPSASPTQEKTLAQGSSEEDVEPYTVTLPPALLSSSDEETREELRKIGVVPPPDEFANGLLPKAGETPSPQPAKLAAPSSPAQAASPAAAQPPASGTPSGKHSDTHLVPESAADSGVEEVDTRSSSDHHLETTSTISTVSSMSTLSSESGEPTDTYTSYADGQTFILDKPPVPPKPKLKSQLSKGPVTFRDPLLKQSSDSELLSQQHAAALAAAAGTGRPRYLFQRRSKLWGDPVETRPLPSPEDGKPTVIGELSSRLQQLNKDTRSLGEEPLGAGLDPGRKSPVAGARLFSSLGELHTISQRSYGTTYTIRPGSRYPVTRRTPSPGKSSGGVSPDRTDPLGRSYGLATSPTTPPTILKSSSLSIPHEPKEVRFVMRSSSARSRSPSPAPSPTLGSPLLTLRPFHQKPLHMWNKYDVGDWLESINLGEHRDRFQDHEIEGSHLPALTKDDFAELGVTRVGHRMNIERALKQLLES</sequence>
<evidence type="ECO:0000259" key="8">
    <source>
        <dbReference type="PROSITE" id="PS50105"/>
    </source>
</evidence>
<dbReference type="GO" id="GO:0014069">
    <property type="term" value="C:postsynaptic density"/>
    <property type="evidence" value="ECO:0007669"/>
    <property type="project" value="UniProtKB-SubCell"/>
</dbReference>
<dbReference type="Pfam" id="PF07653">
    <property type="entry name" value="SH3_2"/>
    <property type="match status" value="1"/>
</dbReference>
<dbReference type="GO" id="GO:0005737">
    <property type="term" value="C:cytoplasm"/>
    <property type="evidence" value="ECO:0007669"/>
    <property type="project" value="UniProtKB-SubCell"/>
</dbReference>
<feature type="region of interest" description="Disordered" evidence="6">
    <location>
        <begin position="399"/>
        <end position="501"/>
    </location>
</feature>
<reference evidence="10 11" key="1">
    <citation type="submission" date="2019-04" db="EMBL/GenBank/DDBJ databases">
        <authorList>
            <consortium name="Wellcome Sanger Institute Data Sharing"/>
        </authorList>
    </citation>
    <scope>NUCLEOTIDE SEQUENCE [LARGE SCALE GENOMIC DNA]</scope>
</reference>
<dbReference type="GeneTree" id="ENSGT00940000153561"/>
<dbReference type="Ensembl" id="ENSSFOT00015062955.1">
    <property type="protein sequence ID" value="ENSSFOP00015054900.1"/>
    <property type="gene ID" value="ENSSFOG00015020762.2"/>
</dbReference>
<accession>A0A8C9TTP0</accession>
<dbReference type="SMART" id="SM00454">
    <property type="entry name" value="SAM"/>
    <property type="match status" value="1"/>
</dbReference>
<feature type="region of interest" description="Disordered" evidence="6">
    <location>
        <begin position="1398"/>
        <end position="1456"/>
    </location>
</feature>
<dbReference type="Gene3D" id="1.10.150.50">
    <property type="entry name" value="Transcription Factor, Ets-1"/>
    <property type="match status" value="1"/>
</dbReference>
<dbReference type="CDD" id="cd06746">
    <property type="entry name" value="PDZ_SHANK1_3-like"/>
    <property type="match status" value="1"/>
</dbReference>
<dbReference type="GO" id="GO:0043197">
    <property type="term" value="C:dendritic spine"/>
    <property type="evidence" value="ECO:0007669"/>
    <property type="project" value="UniProtKB-SubCell"/>
</dbReference>
<dbReference type="Proteomes" id="UP000694397">
    <property type="component" value="Chromosome 24"/>
</dbReference>
<dbReference type="GO" id="GO:0035255">
    <property type="term" value="F:ionotropic glutamate receptor binding"/>
    <property type="evidence" value="ECO:0007669"/>
    <property type="project" value="TreeGrafter"/>
</dbReference>
<organism evidence="10 11">
    <name type="scientific">Scleropages formosus</name>
    <name type="common">Asian bonytongue</name>
    <name type="synonym">Osteoglossum formosum</name>
    <dbReference type="NCBI Taxonomy" id="113540"/>
    <lineage>
        <taxon>Eukaryota</taxon>
        <taxon>Metazoa</taxon>
        <taxon>Chordata</taxon>
        <taxon>Craniata</taxon>
        <taxon>Vertebrata</taxon>
        <taxon>Euteleostomi</taxon>
        <taxon>Actinopterygii</taxon>
        <taxon>Neopterygii</taxon>
        <taxon>Teleostei</taxon>
        <taxon>Osteoglossocephala</taxon>
        <taxon>Osteoglossomorpha</taxon>
        <taxon>Osteoglossiformes</taxon>
        <taxon>Osteoglossidae</taxon>
        <taxon>Scleropages</taxon>
    </lineage>
</organism>
<dbReference type="Pfam" id="PF00536">
    <property type="entry name" value="SAM_1"/>
    <property type="match status" value="1"/>
</dbReference>
<evidence type="ECO:0000256" key="6">
    <source>
        <dbReference type="SAM" id="MobiDB-lite"/>
    </source>
</evidence>
<dbReference type="PANTHER" id="PTHR24135">
    <property type="entry name" value="SH3 AND MULTIPLE ANKYRIN REPEAT DOMAINS PROTEIN"/>
    <property type="match status" value="1"/>
</dbReference>
<dbReference type="SUPFAM" id="SSF48403">
    <property type="entry name" value="Ankyrin repeat"/>
    <property type="match status" value="1"/>
</dbReference>
<evidence type="ECO:0000256" key="2">
    <source>
        <dbReference type="ARBA" id="ARBA00023018"/>
    </source>
</evidence>
<dbReference type="InterPro" id="IPR002110">
    <property type="entry name" value="Ankyrin_rpt"/>
</dbReference>
<dbReference type="GO" id="GO:0045211">
    <property type="term" value="C:postsynaptic membrane"/>
    <property type="evidence" value="ECO:0007669"/>
    <property type="project" value="TreeGrafter"/>
</dbReference>
<feature type="compositionally biased region" description="Basic and acidic residues" evidence="6">
    <location>
        <begin position="19"/>
        <end position="30"/>
    </location>
</feature>
<evidence type="ECO:0000259" key="7">
    <source>
        <dbReference type="PROSITE" id="PS50002"/>
    </source>
</evidence>
<feature type="compositionally biased region" description="Low complexity" evidence="6">
    <location>
        <begin position="1303"/>
        <end position="1320"/>
    </location>
</feature>
<evidence type="ECO:0000256" key="1">
    <source>
        <dbReference type="ARBA" id="ARBA00022443"/>
    </source>
</evidence>
<feature type="region of interest" description="Disordered" evidence="6">
    <location>
        <begin position="1159"/>
        <end position="1363"/>
    </location>
</feature>
<dbReference type="InterPro" id="IPR001660">
    <property type="entry name" value="SAM"/>
</dbReference>
<keyword evidence="2" id="KW-0770">Synapse</keyword>
<dbReference type="Gene3D" id="1.25.40.20">
    <property type="entry name" value="Ankyrin repeat-containing domain"/>
    <property type="match status" value="2"/>
</dbReference>
<feature type="region of interest" description="Disordered" evidence="6">
    <location>
        <begin position="764"/>
        <end position="864"/>
    </location>
</feature>
<evidence type="ECO:0000256" key="5">
    <source>
        <dbReference type="PROSITE-ProRule" id="PRU00192"/>
    </source>
</evidence>
<feature type="region of interest" description="Disordered" evidence="6">
    <location>
        <begin position="1473"/>
        <end position="1570"/>
    </location>
</feature>
<feature type="domain" description="SH3" evidence="7">
    <location>
        <begin position="506"/>
        <end position="565"/>
    </location>
</feature>
<feature type="compositionally biased region" description="Basic and acidic residues" evidence="6">
    <location>
        <begin position="1291"/>
        <end position="1302"/>
    </location>
</feature>
<dbReference type="PROSITE" id="PS50002">
    <property type="entry name" value="SH3"/>
    <property type="match status" value="1"/>
</dbReference>
<feature type="region of interest" description="Disordered" evidence="6">
    <location>
        <begin position="1"/>
        <end position="33"/>
    </location>
</feature>
<proteinExistence type="predicted"/>
<dbReference type="SMART" id="SM00326">
    <property type="entry name" value="SH3"/>
    <property type="match status" value="1"/>
</dbReference>
<dbReference type="SUPFAM" id="SSF50156">
    <property type="entry name" value="PDZ domain-like"/>
    <property type="match status" value="1"/>
</dbReference>
<keyword evidence="11" id="KW-1185">Reference proteome</keyword>
<dbReference type="InterPro" id="IPR051569">
    <property type="entry name" value="SHANK"/>
</dbReference>
<dbReference type="Pfam" id="PF12796">
    <property type="entry name" value="Ank_2"/>
    <property type="match status" value="2"/>
</dbReference>
<dbReference type="InterPro" id="IPR001452">
    <property type="entry name" value="SH3_domain"/>
</dbReference>
<feature type="compositionally biased region" description="Low complexity" evidence="6">
    <location>
        <begin position="1243"/>
        <end position="1265"/>
    </location>
</feature>
<dbReference type="SMART" id="SM00228">
    <property type="entry name" value="PDZ"/>
    <property type="match status" value="1"/>
</dbReference>
<evidence type="ECO:0000256" key="3">
    <source>
        <dbReference type="ARBA" id="ARBA00034105"/>
    </source>
</evidence>
<dbReference type="Gene3D" id="2.30.42.10">
    <property type="match status" value="1"/>
</dbReference>
<feature type="compositionally biased region" description="Pro residues" evidence="6">
    <location>
        <begin position="785"/>
        <end position="817"/>
    </location>
</feature>
<dbReference type="PROSITE" id="PS50297">
    <property type="entry name" value="ANK_REP_REGION"/>
    <property type="match status" value="3"/>
</dbReference>
<reference evidence="10" key="2">
    <citation type="submission" date="2025-08" db="UniProtKB">
        <authorList>
            <consortium name="Ensembl"/>
        </authorList>
    </citation>
    <scope>IDENTIFICATION</scope>
</reference>
<dbReference type="PROSITE" id="PS50088">
    <property type="entry name" value="ANK_REPEAT"/>
    <property type="match status" value="3"/>
</dbReference>
<name>A0A8C9TTP0_SCLFO</name>
<dbReference type="CDD" id="cd11984">
    <property type="entry name" value="SH3_Shank3"/>
    <property type="match status" value="1"/>
</dbReference>
<dbReference type="InterPro" id="IPR036028">
    <property type="entry name" value="SH3-like_dom_sf"/>
</dbReference>
<feature type="compositionally biased region" description="Low complexity" evidence="6">
    <location>
        <begin position="431"/>
        <end position="475"/>
    </location>
</feature>
<dbReference type="SMART" id="SM00248">
    <property type="entry name" value="ANK"/>
    <property type="match status" value="6"/>
</dbReference>
<dbReference type="Gene3D" id="3.10.20.90">
    <property type="entry name" value="Phosphatidylinositol 3-kinase Catalytic Subunit, Chain A, domain 1"/>
    <property type="match status" value="1"/>
</dbReference>
<dbReference type="CDD" id="cd09506">
    <property type="entry name" value="SAM_Shank1_2_3"/>
    <property type="match status" value="1"/>
</dbReference>
<dbReference type="InterPro" id="IPR001478">
    <property type="entry name" value="PDZ"/>
</dbReference>
<dbReference type="InterPro" id="IPR013761">
    <property type="entry name" value="SAM/pointed_sf"/>
</dbReference>
<dbReference type="InterPro" id="IPR041489">
    <property type="entry name" value="PDZ_6"/>
</dbReference>
<dbReference type="SUPFAM" id="SSF47769">
    <property type="entry name" value="SAM/Pointed domain"/>
    <property type="match status" value="1"/>
</dbReference>
<dbReference type="GO" id="GO:0003779">
    <property type="term" value="F:actin binding"/>
    <property type="evidence" value="ECO:0007669"/>
    <property type="project" value="UniProtKB-KW"/>
</dbReference>
<dbReference type="Pfam" id="PF17820">
    <property type="entry name" value="PDZ_6"/>
    <property type="match status" value="1"/>
</dbReference>
<feature type="domain" description="PDZ" evidence="9">
    <location>
        <begin position="606"/>
        <end position="700"/>
    </location>
</feature>
<gene>
    <name evidence="10" type="primary">SHANK3</name>
    <name evidence="10" type="synonym">LOC108936537</name>
</gene>
<keyword evidence="1 5" id="KW-0728">SH3 domain</keyword>
<dbReference type="PANTHER" id="PTHR24135:SF4">
    <property type="entry name" value="SH3 AND MULTIPLE ANKYRIN REPEAT DOMAINS PROTEIN 3"/>
    <property type="match status" value="1"/>
</dbReference>
<dbReference type="PROSITE" id="PS50106">
    <property type="entry name" value="PDZ"/>
    <property type="match status" value="1"/>
</dbReference>
<feature type="compositionally biased region" description="Polar residues" evidence="6">
    <location>
        <begin position="406"/>
        <end position="426"/>
    </location>
</feature>
<dbReference type="SUPFAM" id="SSF50044">
    <property type="entry name" value="SH3-domain"/>
    <property type="match status" value="1"/>
</dbReference>
<keyword evidence="4" id="KW-0040">ANK repeat</keyword>
<feature type="repeat" description="ANK" evidence="4">
    <location>
        <begin position="295"/>
        <end position="327"/>
    </location>
</feature>
<feature type="compositionally biased region" description="Low complexity" evidence="6">
    <location>
        <begin position="1548"/>
        <end position="1570"/>
    </location>
</feature>
<dbReference type="GO" id="GO:0030160">
    <property type="term" value="F:synaptic receptor adaptor activity"/>
    <property type="evidence" value="ECO:0007669"/>
    <property type="project" value="TreeGrafter"/>
</dbReference>
<feature type="repeat" description="ANK" evidence="4">
    <location>
        <begin position="228"/>
        <end position="260"/>
    </location>
</feature>
<feature type="repeat" description="ANK" evidence="4">
    <location>
        <begin position="328"/>
        <end position="360"/>
    </location>
</feature>
<evidence type="ECO:0000313" key="11">
    <source>
        <dbReference type="Proteomes" id="UP000694397"/>
    </source>
</evidence>
<feature type="region of interest" description="Disordered" evidence="6">
    <location>
        <begin position="703"/>
        <end position="731"/>
    </location>
</feature>
<feature type="compositionally biased region" description="Polar residues" evidence="6">
    <location>
        <begin position="722"/>
        <end position="731"/>
    </location>
</feature>
<dbReference type="PROSITE" id="PS50105">
    <property type="entry name" value="SAM_DOMAIN"/>
    <property type="match status" value="1"/>
</dbReference>
<dbReference type="InterPro" id="IPR036770">
    <property type="entry name" value="Ankyrin_rpt-contain_sf"/>
</dbReference>
<reference evidence="10" key="3">
    <citation type="submission" date="2025-09" db="UniProtKB">
        <authorList>
            <consortium name="Ensembl"/>
        </authorList>
    </citation>
    <scope>IDENTIFICATION</scope>
</reference>
<feature type="compositionally biased region" description="Polar residues" evidence="6">
    <location>
        <begin position="1171"/>
        <end position="1187"/>
    </location>
</feature>
<protein>
    <submittedName>
        <fullName evidence="10">SH3 and multiple ankyrin repeat domains 3</fullName>
    </submittedName>
</protein>
<feature type="compositionally biased region" description="Low complexity" evidence="6">
    <location>
        <begin position="1495"/>
        <end position="1506"/>
    </location>
</feature>
<evidence type="ECO:0000313" key="10">
    <source>
        <dbReference type="Ensembl" id="ENSSFOP00015054900.1"/>
    </source>
</evidence>
<feature type="domain" description="SAM" evidence="8">
    <location>
        <begin position="1583"/>
        <end position="1646"/>
    </location>
</feature>
<comment type="subcellular location">
    <subcellularLocation>
        <location evidence="3">Postsynaptic density</location>
    </subcellularLocation>
</comment>
<evidence type="ECO:0000256" key="4">
    <source>
        <dbReference type="PROSITE-ProRule" id="PRU00023"/>
    </source>
</evidence>